<dbReference type="EMBL" id="JAFREP010000025">
    <property type="protein sequence ID" value="MBO1321609.1"/>
    <property type="molecule type" value="Genomic_DNA"/>
</dbReference>
<accession>A0A8J7QCI4</accession>
<reference evidence="2" key="1">
    <citation type="submission" date="2021-03" db="EMBL/GenBank/DDBJ databases">
        <authorList>
            <person name="Wang G."/>
        </authorList>
    </citation>
    <scope>NUCLEOTIDE SEQUENCE</scope>
    <source>
        <strain evidence="2">KCTC 12899</strain>
    </source>
</reference>
<dbReference type="PROSITE" id="PS51746">
    <property type="entry name" value="PPM_2"/>
    <property type="match status" value="1"/>
</dbReference>
<dbReference type="CDD" id="cd00143">
    <property type="entry name" value="PP2Cc"/>
    <property type="match status" value="1"/>
</dbReference>
<dbReference type="InterPro" id="IPR036457">
    <property type="entry name" value="PPM-type-like_dom_sf"/>
</dbReference>
<evidence type="ECO:0000313" key="3">
    <source>
        <dbReference type="Proteomes" id="UP000664417"/>
    </source>
</evidence>
<feature type="domain" description="PPM-type phosphatase" evidence="1">
    <location>
        <begin position="19"/>
        <end position="184"/>
    </location>
</feature>
<gene>
    <name evidence="2" type="ORF">J3U88_24235</name>
</gene>
<sequence>MVFAWFHKKAKKDEALKIRWYVCEKRGTNRETIEDAHLVSRTDAANGVFYAAVADGMGGHHGGAFASRNAIRILEDTLSQAIYRGDWVWPSRWGDGFKENPLLENILKKAIYTTDVKITELSKNTKGMADMGSTLTAVGLAQSSLYFIHAGDTRLYHLKDDAFSQLTIDHAFNLRSAIRARDFG</sequence>
<comment type="caution">
    <text evidence="2">The sequence shown here is derived from an EMBL/GenBank/DDBJ whole genome shotgun (WGS) entry which is preliminary data.</text>
</comment>
<evidence type="ECO:0000259" key="1">
    <source>
        <dbReference type="PROSITE" id="PS51746"/>
    </source>
</evidence>
<proteinExistence type="predicted"/>
<dbReference type="Proteomes" id="UP000664417">
    <property type="component" value="Unassembled WGS sequence"/>
</dbReference>
<name>A0A8J7QCI4_9BACT</name>
<keyword evidence="3" id="KW-1185">Reference proteome</keyword>
<dbReference type="InterPro" id="IPR001932">
    <property type="entry name" value="PPM-type_phosphatase-like_dom"/>
</dbReference>
<organism evidence="2 3">
    <name type="scientific">Acanthopleuribacter pedis</name>
    <dbReference type="NCBI Taxonomy" id="442870"/>
    <lineage>
        <taxon>Bacteria</taxon>
        <taxon>Pseudomonadati</taxon>
        <taxon>Acidobacteriota</taxon>
        <taxon>Holophagae</taxon>
        <taxon>Acanthopleuribacterales</taxon>
        <taxon>Acanthopleuribacteraceae</taxon>
        <taxon>Acanthopleuribacter</taxon>
    </lineage>
</organism>
<dbReference type="AlphaFoldDB" id="A0A8J7QCI4"/>
<protein>
    <submittedName>
        <fullName evidence="2">Protein phosphatase 2C domain-containing protein</fullName>
    </submittedName>
</protein>
<dbReference type="Gene3D" id="3.60.40.10">
    <property type="entry name" value="PPM-type phosphatase domain"/>
    <property type="match status" value="1"/>
</dbReference>
<dbReference type="SUPFAM" id="SSF81606">
    <property type="entry name" value="PP2C-like"/>
    <property type="match status" value="1"/>
</dbReference>
<dbReference type="Pfam" id="PF13672">
    <property type="entry name" value="PP2C_2"/>
    <property type="match status" value="1"/>
</dbReference>
<dbReference type="RefSeq" id="WP_207861581.1">
    <property type="nucleotide sequence ID" value="NZ_JAFREP010000025.1"/>
</dbReference>
<evidence type="ECO:0000313" key="2">
    <source>
        <dbReference type="EMBL" id="MBO1321609.1"/>
    </source>
</evidence>